<organism evidence="2 3">
    <name type="scientific">Nitrospira tepida</name>
    <dbReference type="NCBI Taxonomy" id="2973512"/>
    <lineage>
        <taxon>Bacteria</taxon>
        <taxon>Pseudomonadati</taxon>
        <taxon>Nitrospirota</taxon>
        <taxon>Nitrospiria</taxon>
        <taxon>Nitrospirales</taxon>
        <taxon>Nitrospiraceae</taxon>
        <taxon>Nitrospira</taxon>
    </lineage>
</organism>
<dbReference type="PANTHER" id="PTHR43861:SF1">
    <property type="entry name" value="TRANS-ACONITATE 2-METHYLTRANSFERASE"/>
    <property type="match status" value="1"/>
</dbReference>
<dbReference type="InterPro" id="IPR029063">
    <property type="entry name" value="SAM-dependent_MTases_sf"/>
</dbReference>
<reference evidence="2" key="1">
    <citation type="submission" date="2022-10" db="EMBL/GenBank/DDBJ databases">
        <authorList>
            <person name="Koch H."/>
        </authorList>
    </citation>
    <scope>NUCLEOTIDE SEQUENCE</scope>
    <source>
        <strain evidence="2">DNF</strain>
    </source>
</reference>
<dbReference type="Gene3D" id="3.40.50.150">
    <property type="entry name" value="Vaccinia Virus protein VP39"/>
    <property type="match status" value="1"/>
</dbReference>
<dbReference type="Pfam" id="PF08241">
    <property type="entry name" value="Methyltransf_11"/>
    <property type="match status" value="1"/>
</dbReference>
<dbReference type="SUPFAM" id="SSF158997">
    <property type="entry name" value="Trm112p-like"/>
    <property type="match status" value="1"/>
</dbReference>
<accession>A0AA86T7L5</accession>
<evidence type="ECO:0000259" key="1">
    <source>
        <dbReference type="Pfam" id="PF08241"/>
    </source>
</evidence>
<dbReference type="InterPro" id="IPR013216">
    <property type="entry name" value="Methyltransf_11"/>
</dbReference>
<dbReference type="CDD" id="cd02440">
    <property type="entry name" value="AdoMet_MTases"/>
    <property type="match status" value="1"/>
</dbReference>
<evidence type="ECO:0000313" key="3">
    <source>
        <dbReference type="Proteomes" id="UP001179121"/>
    </source>
</evidence>
<protein>
    <submittedName>
        <fullName evidence="2">Methyltransferase domain-containing protein</fullName>
    </submittedName>
</protein>
<dbReference type="GO" id="GO:0008757">
    <property type="term" value="F:S-adenosylmethionine-dependent methyltransferase activity"/>
    <property type="evidence" value="ECO:0007669"/>
    <property type="project" value="InterPro"/>
</dbReference>
<dbReference type="Gene3D" id="2.20.25.10">
    <property type="match status" value="1"/>
</dbReference>
<keyword evidence="2" id="KW-0489">Methyltransferase</keyword>
<keyword evidence="3" id="KW-1185">Reference proteome</keyword>
<dbReference type="SUPFAM" id="SSF53335">
    <property type="entry name" value="S-adenosyl-L-methionine-dependent methyltransferases"/>
    <property type="match status" value="1"/>
</dbReference>
<dbReference type="AlphaFoldDB" id="A0AA86T7L5"/>
<dbReference type="Proteomes" id="UP001179121">
    <property type="component" value="Chromosome"/>
</dbReference>
<dbReference type="RefSeq" id="WP_289270174.1">
    <property type="nucleotide sequence ID" value="NZ_OX365700.1"/>
</dbReference>
<name>A0AA86T7L5_9BACT</name>
<sequence length="314" mass="35217">MKEKLVSFLVCPDCKHSLNLATADWDGQEIVRGELRCTSCSAMFPIVRGIPRFVSTDAYVKNFSFQWNTHRTTQVDSLAGHAESGNTFRTKTGLNDAELNGKLVLDVGVGTGRFMEVANNLGAEVIGIDLSYAVDAAYVNMGRRAGVHVVQADVFRLPFRSETFDVIYSIGVLHHTPSTGKAFACLPHLLKRTGIVAIWVYVEAGEYSRRLDRVRTLTVHIPRFPLYTICWIIVPLLQTMARMPGLGQLALHVPVSNQGRGLVWDVLDTFDAYSPRYQWKHTEAEVVDWFKDANLEDIRVLNFPVSVRGRKPHT</sequence>
<feature type="domain" description="Methyltransferase type 11" evidence="1">
    <location>
        <begin position="105"/>
        <end position="198"/>
    </location>
</feature>
<dbReference type="GO" id="GO:0032259">
    <property type="term" value="P:methylation"/>
    <property type="evidence" value="ECO:0007669"/>
    <property type="project" value="UniProtKB-KW"/>
</dbReference>
<dbReference type="EMBL" id="OX365700">
    <property type="protein sequence ID" value="CAI4033181.1"/>
    <property type="molecule type" value="Genomic_DNA"/>
</dbReference>
<evidence type="ECO:0000313" key="2">
    <source>
        <dbReference type="EMBL" id="CAI4033181.1"/>
    </source>
</evidence>
<dbReference type="KEGG" id="nti:DNFV4_03614"/>
<proteinExistence type="predicted"/>
<dbReference type="PANTHER" id="PTHR43861">
    <property type="entry name" value="TRANS-ACONITATE 2-METHYLTRANSFERASE-RELATED"/>
    <property type="match status" value="1"/>
</dbReference>
<dbReference type="Pfam" id="PF03966">
    <property type="entry name" value="Trm112p"/>
    <property type="match status" value="1"/>
</dbReference>
<keyword evidence="2" id="KW-0808">Transferase</keyword>
<dbReference type="InterPro" id="IPR005651">
    <property type="entry name" value="Trm112-like"/>
</dbReference>
<gene>
    <name evidence="2" type="ORF">DNFV4_03614</name>
</gene>